<dbReference type="Proteomes" id="UP001165541">
    <property type="component" value="Unassembled WGS sequence"/>
</dbReference>
<dbReference type="CDD" id="cd11322">
    <property type="entry name" value="AmyAc_Glg_BE"/>
    <property type="match status" value="1"/>
</dbReference>
<dbReference type="InterPro" id="IPR006047">
    <property type="entry name" value="GH13_cat_dom"/>
</dbReference>
<dbReference type="EMBL" id="JAMKFE010000010">
    <property type="protein sequence ID" value="MCM5681254.1"/>
    <property type="molecule type" value="Genomic_DNA"/>
</dbReference>
<comment type="similarity">
    <text evidence="4 10">Belongs to the glycosyl hydrolase 13 family. GlgB subfamily.</text>
</comment>
<evidence type="ECO:0000256" key="8">
    <source>
        <dbReference type="ARBA" id="ARBA00023056"/>
    </source>
</evidence>
<sequence>MEQQSVQVGPPGREAGHPAVLTEHDVYLFREGTHTRLHDKLGCHPEPSAGARFAVWAPNATSVSVVGEWNGWNPQAEPLSPRPDGSGVWEGRSSTAQRGHTYKYRIHGRGGYVVDKADPFGVYAEVPPATGSRVWSLEYEWHDEGWMRERARHNALDAPISIYEFHAGSWRRANGQYLGYRELAHALASYVKEMGFTHVELLPVTEHPFYGSWGYQTTGYFAPTSRYGTPQDFMYFVDHLHQQGIGVLLDWVPSHFPTDEHGLQYFDGTHLFEHADPRQGFHPDWNSSIFNYGRHEVRSFLLSSALYWLEHYHLDGLRVDAVASMLYLDYGRKHGEWIPNVHGGKENLEAIDLLRELNRAVYREHPDVMTVAEESTAWPMVSRPTYLGGLGFGMKWNMGWMHDTLAFMKEDPIHRKYHLGRLTFSLVYAFNENFVLALSHDEVVHGKGSLVGKMPGDSWRQFANLRALYGYMWAHPGKKLLFMGCEFGQRREWAHEGELEWHVSAMPENAGLQRFVQQLNRVYREQPALHEVDFSHEGFEWIEGNDAEFTVLAFLRKGKAAGAPALLVVCNLTPEPQPNYVLGVPALGHWREILNSDAREFGGAGWGNLGGVEAVPLPSHGRPQSVSLTLPPLSTIVLRHEAHA</sequence>
<dbReference type="Pfam" id="PF02806">
    <property type="entry name" value="Alpha-amylase_C"/>
    <property type="match status" value="1"/>
</dbReference>
<dbReference type="Gene3D" id="3.20.20.80">
    <property type="entry name" value="Glycosidases"/>
    <property type="match status" value="1"/>
</dbReference>
<evidence type="ECO:0000256" key="4">
    <source>
        <dbReference type="ARBA" id="ARBA00009000"/>
    </source>
</evidence>
<evidence type="ECO:0000313" key="14">
    <source>
        <dbReference type="Proteomes" id="UP001165541"/>
    </source>
</evidence>
<dbReference type="InterPro" id="IPR006048">
    <property type="entry name" value="A-amylase/branching_C"/>
</dbReference>
<dbReference type="EC" id="2.4.1.18" evidence="10"/>
<dbReference type="Gene3D" id="2.60.40.1180">
    <property type="entry name" value="Golgi alpha-mannosidase II"/>
    <property type="match status" value="1"/>
</dbReference>
<feature type="active site" description="Nucleophile" evidence="10">
    <location>
        <position position="320"/>
    </location>
</feature>
<proteinExistence type="inferred from homology"/>
<comment type="catalytic activity">
    <reaction evidence="1 10">
        <text>Transfers a segment of a (1-&gt;4)-alpha-D-glucan chain to a primary hydroxy group in a similar glucan chain.</text>
        <dbReference type="EC" id="2.4.1.18"/>
    </reaction>
</comment>
<dbReference type="Pfam" id="PF00128">
    <property type="entry name" value="Alpha-amylase"/>
    <property type="match status" value="1"/>
</dbReference>
<evidence type="ECO:0000259" key="12">
    <source>
        <dbReference type="SMART" id="SM00642"/>
    </source>
</evidence>
<reference evidence="13" key="1">
    <citation type="submission" date="2022-05" db="EMBL/GenBank/DDBJ databases">
        <title>Schlegelella sp. nov., isolated from mangrove soil.</title>
        <authorList>
            <person name="Liu Y."/>
            <person name="Ge X."/>
            <person name="Liu W."/>
        </authorList>
    </citation>
    <scope>NUCLEOTIDE SEQUENCE</scope>
    <source>
        <strain evidence="13">S2-27</strain>
    </source>
</reference>
<gene>
    <name evidence="10 13" type="primary">glgB</name>
    <name evidence="13" type="ORF">M8A51_17135</name>
</gene>
<dbReference type="RefSeq" id="WP_251779732.1">
    <property type="nucleotide sequence ID" value="NZ_JAMKFE010000010.1"/>
</dbReference>
<keyword evidence="14" id="KW-1185">Reference proteome</keyword>
<evidence type="ECO:0000256" key="1">
    <source>
        <dbReference type="ARBA" id="ARBA00000826"/>
    </source>
</evidence>
<dbReference type="NCBIfam" id="NF003811">
    <property type="entry name" value="PRK05402.1"/>
    <property type="match status" value="1"/>
</dbReference>
<keyword evidence="8 10" id="KW-0320">Glycogen biosynthesis</keyword>
<dbReference type="InterPro" id="IPR006407">
    <property type="entry name" value="GlgB"/>
</dbReference>
<dbReference type="InterPro" id="IPR014756">
    <property type="entry name" value="Ig_E-set"/>
</dbReference>
<feature type="active site" description="Proton donor" evidence="10">
    <location>
        <position position="373"/>
    </location>
</feature>
<dbReference type="SMART" id="SM00642">
    <property type="entry name" value="Aamy"/>
    <property type="match status" value="1"/>
</dbReference>
<keyword evidence="9 10" id="KW-0119">Carbohydrate metabolism</keyword>
<dbReference type="NCBIfam" id="NF008967">
    <property type="entry name" value="PRK12313.1"/>
    <property type="match status" value="1"/>
</dbReference>
<dbReference type="PANTHER" id="PTHR43651">
    <property type="entry name" value="1,4-ALPHA-GLUCAN-BRANCHING ENZYME"/>
    <property type="match status" value="1"/>
</dbReference>
<comment type="caution">
    <text evidence="13">The sequence shown here is derived from an EMBL/GenBank/DDBJ whole genome shotgun (WGS) entry which is preliminary data.</text>
</comment>
<evidence type="ECO:0000256" key="9">
    <source>
        <dbReference type="ARBA" id="ARBA00023277"/>
    </source>
</evidence>
<dbReference type="InterPro" id="IPR037439">
    <property type="entry name" value="Branching_enzy"/>
</dbReference>
<evidence type="ECO:0000256" key="7">
    <source>
        <dbReference type="ARBA" id="ARBA00022679"/>
    </source>
</evidence>
<keyword evidence="5 10" id="KW-0321">Glycogen metabolism</keyword>
<dbReference type="PANTHER" id="PTHR43651:SF3">
    <property type="entry name" value="1,4-ALPHA-GLUCAN-BRANCHING ENZYME"/>
    <property type="match status" value="1"/>
</dbReference>
<dbReference type="SUPFAM" id="SSF51011">
    <property type="entry name" value="Glycosyl hydrolase domain"/>
    <property type="match status" value="1"/>
</dbReference>
<dbReference type="SUPFAM" id="SSF51445">
    <property type="entry name" value="(Trans)glycosidases"/>
    <property type="match status" value="1"/>
</dbReference>
<dbReference type="CDD" id="cd02855">
    <property type="entry name" value="E_set_GBE_prok_N"/>
    <property type="match status" value="1"/>
</dbReference>
<evidence type="ECO:0000256" key="2">
    <source>
        <dbReference type="ARBA" id="ARBA00002953"/>
    </source>
</evidence>
<accession>A0ABT0YS64</accession>
<dbReference type="Gene3D" id="2.60.40.10">
    <property type="entry name" value="Immunoglobulins"/>
    <property type="match status" value="1"/>
</dbReference>
<evidence type="ECO:0000256" key="3">
    <source>
        <dbReference type="ARBA" id="ARBA00004964"/>
    </source>
</evidence>
<comment type="subunit">
    <text evidence="10">Monomer.</text>
</comment>
<evidence type="ECO:0000256" key="11">
    <source>
        <dbReference type="SAM" id="MobiDB-lite"/>
    </source>
</evidence>
<protein>
    <recommendedName>
        <fullName evidence="10">1,4-alpha-glucan branching enzyme GlgB</fullName>
        <ecNumber evidence="10">2.4.1.18</ecNumber>
    </recommendedName>
    <alternativeName>
        <fullName evidence="10">1,4-alpha-D-glucan:1,4-alpha-D-glucan 6-glucosyl-transferase</fullName>
    </alternativeName>
    <alternativeName>
        <fullName evidence="10">Alpha-(1-&gt;4)-glucan branching enzyme</fullName>
    </alternativeName>
    <alternativeName>
        <fullName evidence="10">Glycogen branching enzyme</fullName>
        <shortName evidence="10">BE</shortName>
    </alternativeName>
</protein>
<dbReference type="InterPro" id="IPR013780">
    <property type="entry name" value="Glyco_hydro_b"/>
</dbReference>
<dbReference type="NCBIfam" id="TIGR01515">
    <property type="entry name" value="branching_enzym"/>
    <property type="match status" value="1"/>
</dbReference>
<keyword evidence="6 10" id="KW-0328">Glycosyltransferase</keyword>
<keyword evidence="7 10" id="KW-0808">Transferase</keyword>
<comment type="pathway">
    <text evidence="3 10">Glycan biosynthesis; glycogen biosynthesis.</text>
</comment>
<dbReference type="InterPro" id="IPR044143">
    <property type="entry name" value="GlgB_N_E_set_prok"/>
</dbReference>
<dbReference type="InterPro" id="IPR013783">
    <property type="entry name" value="Ig-like_fold"/>
</dbReference>
<dbReference type="PIRSF" id="PIRSF000463">
    <property type="entry name" value="GlgB"/>
    <property type="match status" value="1"/>
</dbReference>
<organism evidence="13 14">
    <name type="scientific">Caldimonas mangrovi</name>
    <dbReference type="NCBI Taxonomy" id="2944811"/>
    <lineage>
        <taxon>Bacteria</taxon>
        <taxon>Pseudomonadati</taxon>
        <taxon>Pseudomonadota</taxon>
        <taxon>Betaproteobacteria</taxon>
        <taxon>Burkholderiales</taxon>
        <taxon>Sphaerotilaceae</taxon>
        <taxon>Caldimonas</taxon>
    </lineage>
</organism>
<dbReference type="InterPro" id="IPR004193">
    <property type="entry name" value="Glyco_hydro_13_N"/>
</dbReference>
<dbReference type="InterPro" id="IPR017853">
    <property type="entry name" value="GH"/>
</dbReference>
<comment type="function">
    <text evidence="2 10">Catalyzes the formation of the alpha-1,6-glucosidic linkages in glycogen by scission of a 1,4-alpha-linked oligosaccharide from growing alpha-1,4-glucan chains and the subsequent attachment of the oligosaccharide to the alpha-1,6 position.</text>
</comment>
<evidence type="ECO:0000256" key="5">
    <source>
        <dbReference type="ARBA" id="ARBA00022600"/>
    </source>
</evidence>
<name>A0ABT0YS64_9BURK</name>
<dbReference type="Pfam" id="PF02922">
    <property type="entry name" value="CBM_48"/>
    <property type="match status" value="1"/>
</dbReference>
<feature type="domain" description="Glycosyl hydrolase family 13 catalytic" evidence="12">
    <location>
        <begin position="164"/>
        <end position="523"/>
    </location>
</feature>
<feature type="region of interest" description="Disordered" evidence="11">
    <location>
        <begin position="74"/>
        <end position="94"/>
    </location>
</feature>
<evidence type="ECO:0000256" key="6">
    <source>
        <dbReference type="ARBA" id="ARBA00022676"/>
    </source>
</evidence>
<evidence type="ECO:0000256" key="10">
    <source>
        <dbReference type="HAMAP-Rule" id="MF_00685"/>
    </source>
</evidence>
<dbReference type="SUPFAM" id="SSF81296">
    <property type="entry name" value="E set domains"/>
    <property type="match status" value="1"/>
</dbReference>
<evidence type="ECO:0000313" key="13">
    <source>
        <dbReference type="EMBL" id="MCM5681254.1"/>
    </source>
</evidence>
<dbReference type="HAMAP" id="MF_00685">
    <property type="entry name" value="GlgB"/>
    <property type="match status" value="1"/>
</dbReference>